<dbReference type="OrthoDB" id="8065248at2759"/>
<name>A0A1I8MPZ7_MUSDO</name>
<dbReference type="PANTHER" id="PTHR12243:SF67">
    <property type="entry name" value="COREPRESSOR OF PANGOLIN, ISOFORM A-RELATED"/>
    <property type="match status" value="1"/>
</dbReference>
<dbReference type="AlphaFoldDB" id="A0A1I8MPZ7"/>
<dbReference type="EnsemblMetazoa" id="MDOA007250-RA">
    <property type="protein sequence ID" value="MDOA007250-PA"/>
    <property type="gene ID" value="MDOA007250"/>
</dbReference>
<dbReference type="VEuPathDB" id="VectorBase:MDOA007250"/>
<protein>
    <recommendedName>
        <fullName evidence="1">MADF domain-containing protein</fullName>
    </recommendedName>
</protein>
<dbReference type="Pfam" id="PF10545">
    <property type="entry name" value="MADF_DNA_bdg"/>
    <property type="match status" value="1"/>
</dbReference>
<dbReference type="KEGG" id="mde:101888067"/>
<dbReference type="SMART" id="SM00595">
    <property type="entry name" value="MADF"/>
    <property type="match status" value="1"/>
</dbReference>
<evidence type="ECO:0000313" key="2">
    <source>
        <dbReference type="EnsemblMetazoa" id="MDOA007250-PA"/>
    </source>
</evidence>
<dbReference type="InterPro" id="IPR006578">
    <property type="entry name" value="MADF-dom"/>
</dbReference>
<dbReference type="InterPro" id="IPR039353">
    <property type="entry name" value="TF_Adf1"/>
</dbReference>
<reference evidence="2" key="1">
    <citation type="submission" date="2020-05" db="UniProtKB">
        <authorList>
            <consortium name="EnsemblMetazoa"/>
        </authorList>
    </citation>
    <scope>IDENTIFICATION</scope>
    <source>
        <strain evidence="2">Aabys</strain>
    </source>
</reference>
<evidence type="ECO:0000259" key="1">
    <source>
        <dbReference type="PROSITE" id="PS51029"/>
    </source>
</evidence>
<accession>A0A1I8MPZ7</accession>
<feature type="domain" description="MADF" evidence="1">
    <location>
        <begin position="48"/>
        <end position="139"/>
    </location>
</feature>
<proteinExistence type="predicted"/>
<sequence>MEFGDCIVYENSAELEFFSPDQQQETPVPKKRKKPSVICSWTYTAIQELIQAVEQHPCVWQYSSTEYKDRNKREQAWREIEKMCTGHTVEDCKAKWCNIKTAFQNVKKKLKSKSGQGAENTIPHWPHWSAMQFYNDHSVSKMSSTVSTLDLDDSGSTSQHAAAEIVKVDKSDILQRAVKCLDAEEDNWHAIGMYLASQMREIAKKNKKAANKLHFQLVKVVMDAALEAEEDN</sequence>
<dbReference type="PROSITE" id="PS51029">
    <property type="entry name" value="MADF"/>
    <property type="match status" value="1"/>
</dbReference>
<gene>
    <name evidence="2" type="primary">101888067</name>
</gene>
<dbReference type="PANTHER" id="PTHR12243">
    <property type="entry name" value="MADF DOMAIN TRANSCRIPTION FACTOR"/>
    <property type="match status" value="1"/>
</dbReference>
<organism evidence="2">
    <name type="scientific">Musca domestica</name>
    <name type="common">House fly</name>
    <dbReference type="NCBI Taxonomy" id="7370"/>
    <lineage>
        <taxon>Eukaryota</taxon>
        <taxon>Metazoa</taxon>
        <taxon>Ecdysozoa</taxon>
        <taxon>Arthropoda</taxon>
        <taxon>Hexapoda</taxon>
        <taxon>Insecta</taxon>
        <taxon>Pterygota</taxon>
        <taxon>Neoptera</taxon>
        <taxon>Endopterygota</taxon>
        <taxon>Diptera</taxon>
        <taxon>Brachycera</taxon>
        <taxon>Muscomorpha</taxon>
        <taxon>Muscoidea</taxon>
        <taxon>Muscidae</taxon>
        <taxon>Musca</taxon>
    </lineage>
</organism>
<dbReference type="VEuPathDB" id="VectorBase:MDOMA2_002685"/>